<dbReference type="Proteomes" id="UP000789525">
    <property type="component" value="Unassembled WGS sequence"/>
</dbReference>
<organism evidence="1 2">
    <name type="scientific">Acaulospora colombiana</name>
    <dbReference type="NCBI Taxonomy" id="27376"/>
    <lineage>
        <taxon>Eukaryota</taxon>
        <taxon>Fungi</taxon>
        <taxon>Fungi incertae sedis</taxon>
        <taxon>Mucoromycota</taxon>
        <taxon>Glomeromycotina</taxon>
        <taxon>Glomeromycetes</taxon>
        <taxon>Diversisporales</taxon>
        <taxon>Acaulosporaceae</taxon>
        <taxon>Acaulospora</taxon>
    </lineage>
</organism>
<comment type="caution">
    <text evidence="1">The sequence shown here is derived from an EMBL/GenBank/DDBJ whole genome shotgun (WGS) entry which is preliminary data.</text>
</comment>
<name>A0ACA9KT57_9GLOM</name>
<accession>A0ACA9KT57</accession>
<sequence length="403" mass="46956">MDYKYMARIPNPEGLKELGVFGKGLLLNHDINNWKFNRQFFVQSVSTLNFLKESVNCTQMVFNEMEEYWRFGLEDDNITDFSEWSHSLTTDIIFQMITGKKTWATASYFLAISRGSKLERLQKFDEKLIKESSKLSKAFQMFIMGMDFFTFFPQWVRSCVPTFRASQKEILEAPNTDRTISDIKDINQEYTEPLTDEEIRGILIEALAGGVDTTANVFSFTIYYLAHYPDIKDRLRQEIDNIFSQKENRSLTYDDLSSLVYCEAVIKEVSRVMATAPFITRFNSEPDSIENIEWGTNTRFLIFAPGVHLNKDYWDVPEKFDVDRFIDEKKQQNGKNLLLMWGGGLRQCPGRRLAMVELKCLIVSVFRNWDIELVDMNSPLKCETSIVRSAKDLKVKIKPRKVM</sequence>
<evidence type="ECO:0000313" key="2">
    <source>
        <dbReference type="Proteomes" id="UP000789525"/>
    </source>
</evidence>
<reference evidence="1" key="1">
    <citation type="submission" date="2021-06" db="EMBL/GenBank/DDBJ databases">
        <authorList>
            <person name="Kallberg Y."/>
            <person name="Tangrot J."/>
            <person name="Rosling A."/>
        </authorList>
    </citation>
    <scope>NUCLEOTIDE SEQUENCE</scope>
    <source>
        <strain evidence="1">CL356</strain>
    </source>
</reference>
<evidence type="ECO:0000313" key="1">
    <source>
        <dbReference type="EMBL" id="CAG8489867.1"/>
    </source>
</evidence>
<dbReference type="EMBL" id="CAJVPT010002985">
    <property type="protein sequence ID" value="CAG8489867.1"/>
    <property type="molecule type" value="Genomic_DNA"/>
</dbReference>
<gene>
    <name evidence="1" type="ORF">ACOLOM_LOCUS2334</name>
</gene>
<protein>
    <submittedName>
        <fullName evidence="1">9211_t:CDS:1</fullName>
    </submittedName>
</protein>
<proteinExistence type="predicted"/>
<keyword evidence="2" id="KW-1185">Reference proteome</keyword>